<dbReference type="InterPro" id="IPR000719">
    <property type="entry name" value="Prot_kinase_dom"/>
</dbReference>
<dbReference type="SUPFAM" id="SSF56112">
    <property type="entry name" value="Protein kinase-like (PK-like)"/>
    <property type="match status" value="1"/>
</dbReference>
<dbReference type="Proteomes" id="UP000634667">
    <property type="component" value="Unassembled WGS sequence"/>
</dbReference>
<organism evidence="2 3">
    <name type="scientific">Alishewanella tabrizica</name>
    <dbReference type="NCBI Taxonomy" id="671278"/>
    <lineage>
        <taxon>Bacteria</taxon>
        <taxon>Pseudomonadati</taxon>
        <taxon>Pseudomonadota</taxon>
        <taxon>Gammaproteobacteria</taxon>
        <taxon>Alteromonadales</taxon>
        <taxon>Alteromonadaceae</taxon>
        <taxon>Alishewanella</taxon>
    </lineage>
</organism>
<dbReference type="InterPro" id="IPR011009">
    <property type="entry name" value="Kinase-like_dom_sf"/>
</dbReference>
<proteinExistence type="predicted"/>
<gene>
    <name evidence="2" type="ORF">GCM10008111_30430</name>
</gene>
<keyword evidence="3" id="KW-1185">Reference proteome</keyword>
<dbReference type="EMBL" id="BMYR01000016">
    <property type="protein sequence ID" value="GGW72259.1"/>
    <property type="molecule type" value="Genomic_DNA"/>
</dbReference>
<dbReference type="RefSeq" id="WP_189484102.1">
    <property type="nucleotide sequence ID" value="NZ_BMYR01000016.1"/>
</dbReference>
<dbReference type="Pfam" id="PF00069">
    <property type="entry name" value="Pkinase"/>
    <property type="match status" value="1"/>
</dbReference>
<evidence type="ECO:0000259" key="1">
    <source>
        <dbReference type="PROSITE" id="PS50011"/>
    </source>
</evidence>
<reference evidence="3" key="1">
    <citation type="journal article" date="2019" name="Int. J. Syst. Evol. Microbiol.">
        <title>The Global Catalogue of Microorganisms (GCM) 10K type strain sequencing project: providing services to taxonomists for standard genome sequencing and annotation.</title>
        <authorList>
            <consortium name="The Broad Institute Genomics Platform"/>
            <consortium name="The Broad Institute Genome Sequencing Center for Infectious Disease"/>
            <person name="Wu L."/>
            <person name="Ma J."/>
        </authorList>
    </citation>
    <scope>NUCLEOTIDE SEQUENCE [LARGE SCALE GENOMIC DNA]</scope>
    <source>
        <strain evidence="3">KCTC 23723</strain>
    </source>
</reference>
<name>A0ABQ2WSV8_9ALTE</name>
<sequence>MTQQRNSQPKWVKDQLSQQHKLTKELGKGGQGIVYRTTDPELLVKMPLKNGKEITDKEGVKNFQDQLERLYLLPLNEAMHITKPLYLLEEQAGYVMQMMQDMQPIGEWLPQLFKSLAKKDQEEFKSPAWLSDDVPLEAAYSLTMYAKSGGTKRRLELLAQAACELLKLHSVGVIFMDISPENIFCSVDAEYSEVWMIDADNLRFETVNAITGVITPQYGAPEVVKRESGSRVTADAYSLALLAFKILAMTSAFAGQRFLDSQNDEDDWAVDDSVSAGPSLEDQAAKGELPFIYDAKDDSNSQVNGLPSDLVLTPSLLSYFQTMFGEGRTAPWMRPSLHALPRLLASAADASISCTCGMSFYYQPFLPKHTCPYCTQQPQQLLVATSYFYTAEGVSELAWTWVAPFVDGQNLRLPMRLSGSFEIDKHNTPMLEINQIEQDWFIYVAVEDVQIDIADINGCFRPLTNQWLLERQDLEKGVQLYLRAPYSVIIEIKVQKNNEI</sequence>
<protein>
    <recommendedName>
        <fullName evidence="1">Protein kinase domain-containing protein</fullName>
    </recommendedName>
</protein>
<evidence type="ECO:0000313" key="2">
    <source>
        <dbReference type="EMBL" id="GGW72259.1"/>
    </source>
</evidence>
<dbReference type="PROSITE" id="PS50011">
    <property type="entry name" value="PROTEIN_KINASE_DOM"/>
    <property type="match status" value="1"/>
</dbReference>
<evidence type="ECO:0000313" key="3">
    <source>
        <dbReference type="Proteomes" id="UP000634667"/>
    </source>
</evidence>
<dbReference type="Gene3D" id="1.10.510.10">
    <property type="entry name" value="Transferase(Phosphotransferase) domain 1"/>
    <property type="match status" value="1"/>
</dbReference>
<feature type="domain" description="Protein kinase" evidence="1">
    <location>
        <begin position="20"/>
        <end position="366"/>
    </location>
</feature>
<accession>A0ABQ2WSV8</accession>
<comment type="caution">
    <text evidence="2">The sequence shown here is derived from an EMBL/GenBank/DDBJ whole genome shotgun (WGS) entry which is preliminary data.</text>
</comment>